<dbReference type="Pfam" id="PF10702">
    <property type="entry name" value="DUF2507"/>
    <property type="match status" value="1"/>
</dbReference>
<evidence type="ECO:0000313" key="1">
    <source>
        <dbReference type="EMBL" id="OZS77276.1"/>
    </source>
</evidence>
<dbReference type="EMBL" id="NOKQ01000276">
    <property type="protein sequence ID" value="OZS77276.1"/>
    <property type="molecule type" value="Genomic_DNA"/>
</dbReference>
<organism evidence="1 2">
    <name type="scientific">Tetzosporium hominis</name>
    <dbReference type="NCBI Taxonomy" id="2020506"/>
    <lineage>
        <taxon>Bacteria</taxon>
        <taxon>Bacillati</taxon>
        <taxon>Bacillota</taxon>
        <taxon>Bacilli</taxon>
        <taxon>Bacillales</taxon>
        <taxon>Caryophanaceae</taxon>
        <taxon>Tetzosporium</taxon>
    </lineage>
</organism>
<keyword evidence="2" id="KW-1185">Reference proteome</keyword>
<dbReference type="InterPro" id="IPR024096">
    <property type="entry name" value="NO_sig/Golgi_transp_ligand-bd"/>
</dbReference>
<dbReference type="InterPro" id="IPR019642">
    <property type="entry name" value="DUF2507"/>
</dbReference>
<dbReference type="Proteomes" id="UP000217065">
    <property type="component" value="Unassembled WGS sequence"/>
</dbReference>
<name>A0A264W104_9BACL</name>
<comment type="caution">
    <text evidence="1">The sequence shown here is derived from an EMBL/GenBank/DDBJ whole genome shotgun (WGS) entry which is preliminary data.</text>
</comment>
<gene>
    <name evidence="1" type="ORF">CF394_12960</name>
</gene>
<dbReference type="AlphaFoldDB" id="A0A264W104"/>
<proteinExistence type="predicted"/>
<dbReference type="Gene3D" id="3.30.1380.20">
    <property type="entry name" value="Trafficking protein particle complex subunit 3"/>
    <property type="match status" value="1"/>
</dbReference>
<accession>A0A264W104</accession>
<dbReference type="SUPFAM" id="SSF111126">
    <property type="entry name" value="Ligand-binding domain in the NO signalling and Golgi transport"/>
    <property type="match status" value="1"/>
</dbReference>
<evidence type="ECO:0008006" key="3">
    <source>
        <dbReference type="Google" id="ProtNLM"/>
    </source>
</evidence>
<protein>
    <recommendedName>
        <fullName evidence="3">DUF2507 domain-containing protein</fullName>
    </recommendedName>
</protein>
<reference evidence="1 2" key="1">
    <citation type="submission" date="2017-07" db="EMBL/GenBank/DDBJ databases">
        <title>Tetzosporium hominis gen.nov. sp.nov.</title>
        <authorList>
            <person name="Tetz G."/>
            <person name="Tetz V."/>
        </authorList>
    </citation>
    <scope>NUCLEOTIDE SEQUENCE [LARGE SCALE GENOMIC DNA]</scope>
    <source>
        <strain evidence="1 2">VT-49</strain>
    </source>
</reference>
<evidence type="ECO:0000313" key="2">
    <source>
        <dbReference type="Proteomes" id="UP000217065"/>
    </source>
</evidence>
<sequence length="158" mass="18230">MIVSFFTCTKMKPTCYTDIVDFGKRVVIMEKTQEKVIPQFGYELIRDHLVASLLGKHEQEVLYWAGKDLARKFPCQSVDELQAFFEQAGWGDLHIHKEAKREIILHLQGAHRSDTRSDRCFKLEAGFLAEQFEMLHGRMTECAEDVTSKLVVFTAKSE</sequence>